<keyword evidence="4" id="KW-0472">Membrane</keyword>
<dbReference type="PANTHER" id="PTHR30290">
    <property type="entry name" value="PERIPLASMIC BINDING COMPONENT OF ABC TRANSPORTER"/>
    <property type="match status" value="1"/>
</dbReference>
<dbReference type="Gene3D" id="3.10.105.10">
    <property type="entry name" value="Dipeptide-binding Protein, Domain 3"/>
    <property type="match status" value="1"/>
</dbReference>
<dbReference type="PIRSF" id="PIRSF002741">
    <property type="entry name" value="MppA"/>
    <property type="match status" value="1"/>
</dbReference>
<evidence type="ECO:0000313" key="6">
    <source>
        <dbReference type="EMBL" id="GAG58987.1"/>
    </source>
</evidence>
<evidence type="ECO:0000256" key="2">
    <source>
        <dbReference type="ARBA" id="ARBA00022448"/>
    </source>
</evidence>
<dbReference type="EMBL" id="BART01000929">
    <property type="protein sequence ID" value="GAG58987.1"/>
    <property type="molecule type" value="Genomic_DNA"/>
</dbReference>
<dbReference type="GO" id="GO:0015833">
    <property type="term" value="P:peptide transport"/>
    <property type="evidence" value="ECO:0007669"/>
    <property type="project" value="TreeGrafter"/>
</dbReference>
<keyword evidence="4" id="KW-1133">Transmembrane helix</keyword>
<comment type="caution">
    <text evidence="6">The sequence shown here is derived from an EMBL/GenBank/DDBJ whole genome shotgun (WGS) entry which is preliminary data.</text>
</comment>
<name>X0ZLQ1_9ZZZZ</name>
<dbReference type="PANTHER" id="PTHR30290:SF9">
    <property type="entry name" value="OLIGOPEPTIDE-BINDING PROTEIN APPA"/>
    <property type="match status" value="1"/>
</dbReference>
<dbReference type="InterPro" id="IPR039424">
    <property type="entry name" value="SBP_5"/>
</dbReference>
<dbReference type="InterPro" id="IPR000914">
    <property type="entry name" value="SBP_5_dom"/>
</dbReference>
<feature type="transmembrane region" description="Helical" evidence="4">
    <location>
        <begin position="432"/>
        <end position="449"/>
    </location>
</feature>
<sequence>MKKVVNLILGISILLAVPNLSLARVENPKAMQGEVGKYGGTLVWSVFGSGPKTFNLPISQETSSSTPLSFLFTGLTETNGVTTEVEPALAESWKFSEDGLLWTFHLRKGVSWFDGEPFTADDVVFTYNDIIYNEDIATGMRDLLTIEGKKMTVEKVDDYTVRFTLPVPYAPLLRHLGTAIMPKHILEDAVKKGTYMTTWGVDTPPHKIIGTGPFMMKKYLPDDRIIFQRNPHYWKVDKEGNQLPYLDGMIMLIVPSIDTQLLKFQAGEIDLYGMRGEDYAILKPKEKQDNFTVTEGGPTFGSAFVILNWSLPDPVKFKWFNNRRFRKALAHAIDRQTFIDNVMYGFGVPQWSPVSPAVEAFYNPEVNKYPYDLDRAGKILREAGFRLKTEKGEQPIPEKIGPWPRWVFVLISILVLCFLCVWTAIRRKWRIMIIWIILIAVIATGNYYVSIRPVGPKYLYDPNGHKVEFELFTNSGNSVRETLGTLVTDDLKKLGMNVHFRPLDFNLLVQKLTTKPRGDWDAIILGLTGGVEPHGGANVWKSDGELHSWNYDPENRYDWERKVEELFNKGVQELDPKKRKLIYDQWQVIASEELPFLYTALSTYLSAARNTLKNTRPTAYGGTLWNVEMLYLEKE</sequence>
<protein>
    <recommendedName>
        <fullName evidence="5">Solute-binding protein family 5 domain-containing protein</fullName>
    </recommendedName>
</protein>
<dbReference type="FunFam" id="3.90.76.10:FF:000004">
    <property type="entry name" value="Peptide ABC transporter substrate-binding protein"/>
    <property type="match status" value="1"/>
</dbReference>
<dbReference type="GO" id="GO:1904680">
    <property type="term" value="F:peptide transmembrane transporter activity"/>
    <property type="evidence" value="ECO:0007669"/>
    <property type="project" value="TreeGrafter"/>
</dbReference>
<dbReference type="CDD" id="cd08500">
    <property type="entry name" value="PBP2_NikA_DppA_OppA_like_4"/>
    <property type="match status" value="1"/>
</dbReference>
<organism evidence="6">
    <name type="scientific">marine sediment metagenome</name>
    <dbReference type="NCBI Taxonomy" id="412755"/>
    <lineage>
        <taxon>unclassified sequences</taxon>
        <taxon>metagenomes</taxon>
        <taxon>ecological metagenomes</taxon>
    </lineage>
</organism>
<keyword evidence="3" id="KW-0732">Signal</keyword>
<proteinExistence type="inferred from homology"/>
<evidence type="ECO:0000259" key="5">
    <source>
        <dbReference type="Pfam" id="PF00496"/>
    </source>
</evidence>
<evidence type="ECO:0000256" key="3">
    <source>
        <dbReference type="ARBA" id="ARBA00022729"/>
    </source>
</evidence>
<feature type="transmembrane region" description="Helical" evidence="4">
    <location>
        <begin position="403"/>
        <end position="425"/>
    </location>
</feature>
<dbReference type="Pfam" id="PF00496">
    <property type="entry name" value="SBP_bac_5"/>
    <property type="match status" value="1"/>
</dbReference>
<dbReference type="GO" id="GO:0042597">
    <property type="term" value="C:periplasmic space"/>
    <property type="evidence" value="ECO:0007669"/>
    <property type="project" value="UniProtKB-ARBA"/>
</dbReference>
<dbReference type="InterPro" id="IPR030678">
    <property type="entry name" value="Peptide/Ni-bd"/>
</dbReference>
<comment type="similarity">
    <text evidence="1">Belongs to the bacterial solute-binding protein 5 family.</text>
</comment>
<evidence type="ECO:0000256" key="1">
    <source>
        <dbReference type="ARBA" id="ARBA00005695"/>
    </source>
</evidence>
<keyword evidence="4" id="KW-0812">Transmembrane</keyword>
<dbReference type="Gene3D" id="3.40.190.10">
    <property type="entry name" value="Periplasmic binding protein-like II"/>
    <property type="match status" value="1"/>
</dbReference>
<keyword evidence="2" id="KW-0813">Transport</keyword>
<gene>
    <name evidence="6" type="ORF">S01H4_03699</name>
</gene>
<dbReference type="AlphaFoldDB" id="X0ZLQ1"/>
<reference evidence="6" key="1">
    <citation type="journal article" date="2014" name="Front. Microbiol.">
        <title>High frequency of phylogenetically diverse reductive dehalogenase-homologous genes in deep subseafloor sedimentary metagenomes.</title>
        <authorList>
            <person name="Kawai M."/>
            <person name="Futagami T."/>
            <person name="Toyoda A."/>
            <person name="Takaki Y."/>
            <person name="Nishi S."/>
            <person name="Hori S."/>
            <person name="Arai W."/>
            <person name="Tsubouchi T."/>
            <person name="Morono Y."/>
            <person name="Uchiyama I."/>
            <person name="Ito T."/>
            <person name="Fujiyama A."/>
            <person name="Inagaki F."/>
            <person name="Takami H."/>
        </authorList>
    </citation>
    <scope>NUCLEOTIDE SEQUENCE</scope>
    <source>
        <strain evidence="6">Expedition CK06-06</strain>
    </source>
</reference>
<accession>X0ZLQ1</accession>
<evidence type="ECO:0000256" key="4">
    <source>
        <dbReference type="SAM" id="Phobius"/>
    </source>
</evidence>
<feature type="domain" description="Solute-binding protein family 5" evidence="5">
    <location>
        <begin position="84"/>
        <end position="393"/>
    </location>
</feature>
<dbReference type="GO" id="GO:0043190">
    <property type="term" value="C:ATP-binding cassette (ABC) transporter complex"/>
    <property type="evidence" value="ECO:0007669"/>
    <property type="project" value="InterPro"/>
</dbReference>
<dbReference type="SUPFAM" id="SSF53850">
    <property type="entry name" value="Periplasmic binding protein-like II"/>
    <property type="match status" value="1"/>
</dbReference>